<reference evidence="6" key="1">
    <citation type="submission" date="2019-01" db="EMBL/GenBank/DDBJ databases">
        <title>Oenococcus sicerae UCMA17102.</title>
        <authorList>
            <person name="Cousin F.J."/>
            <person name="Le Guellec R."/>
            <person name="Cretenet M."/>
        </authorList>
    </citation>
    <scope>NUCLEOTIDE SEQUENCE</scope>
    <source>
        <strain evidence="6">UCMA17102</strain>
    </source>
</reference>
<dbReference type="Pfam" id="PF00356">
    <property type="entry name" value="LacI"/>
    <property type="match status" value="1"/>
</dbReference>
<dbReference type="CDD" id="cd01392">
    <property type="entry name" value="HTH_LacI"/>
    <property type="match status" value="1"/>
</dbReference>
<proteinExistence type="predicted"/>
<dbReference type="SUPFAM" id="SSF47413">
    <property type="entry name" value="lambda repressor-like DNA-binding domains"/>
    <property type="match status" value="1"/>
</dbReference>
<dbReference type="Proteomes" id="UP001167919">
    <property type="component" value="Unassembled WGS sequence"/>
</dbReference>
<dbReference type="Gene3D" id="3.40.50.2300">
    <property type="match status" value="2"/>
</dbReference>
<organism evidence="6 7">
    <name type="scientific">Oenococcus sicerae</name>
    <dbReference type="NCBI Taxonomy" id="2203724"/>
    <lineage>
        <taxon>Bacteria</taxon>
        <taxon>Bacillati</taxon>
        <taxon>Bacillota</taxon>
        <taxon>Bacilli</taxon>
        <taxon>Lactobacillales</taxon>
        <taxon>Lactobacillaceae</taxon>
        <taxon>Oenococcus</taxon>
    </lineage>
</organism>
<keyword evidence="2" id="KW-0805">Transcription regulation</keyword>
<dbReference type="PANTHER" id="PTHR30146:SF95">
    <property type="entry name" value="RIBOSE OPERON REPRESSOR"/>
    <property type="match status" value="1"/>
</dbReference>
<dbReference type="PANTHER" id="PTHR30146">
    <property type="entry name" value="LACI-RELATED TRANSCRIPTIONAL REPRESSOR"/>
    <property type="match status" value="1"/>
</dbReference>
<evidence type="ECO:0000256" key="2">
    <source>
        <dbReference type="ARBA" id="ARBA00023015"/>
    </source>
</evidence>
<dbReference type="InterPro" id="IPR046335">
    <property type="entry name" value="LacI/GalR-like_sensor"/>
</dbReference>
<evidence type="ECO:0000313" key="6">
    <source>
        <dbReference type="EMBL" id="MDN6900214.1"/>
    </source>
</evidence>
<name>A0AAJ1VNH5_9LACO</name>
<dbReference type="RefSeq" id="WP_301711104.1">
    <property type="nucleotide sequence ID" value="NZ_SDWY01000002.1"/>
</dbReference>
<evidence type="ECO:0000256" key="3">
    <source>
        <dbReference type="ARBA" id="ARBA00023125"/>
    </source>
</evidence>
<dbReference type="SUPFAM" id="SSF53822">
    <property type="entry name" value="Periplasmic binding protein-like I"/>
    <property type="match status" value="1"/>
</dbReference>
<dbReference type="InterPro" id="IPR010982">
    <property type="entry name" value="Lambda_DNA-bd_dom_sf"/>
</dbReference>
<dbReference type="EMBL" id="SDWY01000002">
    <property type="protein sequence ID" value="MDN6900214.1"/>
    <property type="molecule type" value="Genomic_DNA"/>
</dbReference>
<evidence type="ECO:0000256" key="4">
    <source>
        <dbReference type="ARBA" id="ARBA00023163"/>
    </source>
</evidence>
<evidence type="ECO:0000259" key="5">
    <source>
        <dbReference type="PROSITE" id="PS50932"/>
    </source>
</evidence>
<dbReference type="PRINTS" id="PR00036">
    <property type="entry name" value="HTHLACI"/>
</dbReference>
<protein>
    <submittedName>
        <fullName evidence="6">LacI family transcriptional regulator</fullName>
    </submittedName>
</protein>
<dbReference type="PROSITE" id="PS00356">
    <property type="entry name" value="HTH_LACI_1"/>
    <property type="match status" value="1"/>
</dbReference>
<evidence type="ECO:0000256" key="1">
    <source>
        <dbReference type="ARBA" id="ARBA00022491"/>
    </source>
</evidence>
<sequence>MSTMKDVAKLAKVSLGTVSRVINHIDGVKAASVDKVQAAVAKLGYVRNDYARGLKINSSQTIALILPTIWNPFFAEFAYCVERELYHLHYKLLLCNSEADASKEYEYIKMVTQNKVDGIIGITYSEIDQYVSSKLPFVSVDRYFTEQVSYVSSENFKGGQIAAAELIKAGAKHLAYFGSYAAYKNETTKRHDGFLEYAKNHCQDVNDIFVPGPIDHSIDSLVNQLFDKDPRVDGIFCVNDTTLIEVEQALNKRGLSVPQDVQLIGYDGIMLTEDVSLSVSTIAQPITKMAKAAVEILLRKIKDPLHKQEIQILPVSFRTGLTTRHS</sequence>
<feature type="domain" description="HTH lacI-type" evidence="5">
    <location>
        <begin position="2"/>
        <end position="56"/>
    </location>
</feature>
<dbReference type="GO" id="GO:0000976">
    <property type="term" value="F:transcription cis-regulatory region binding"/>
    <property type="evidence" value="ECO:0007669"/>
    <property type="project" value="TreeGrafter"/>
</dbReference>
<keyword evidence="3" id="KW-0238">DNA-binding</keyword>
<dbReference type="InterPro" id="IPR028082">
    <property type="entry name" value="Peripla_BP_I"/>
</dbReference>
<dbReference type="PROSITE" id="PS50932">
    <property type="entry name" value="HTH_LACI_2"/>
    <property type="match status" value="1"/>
</dbReference>
<dbReference type="GO" id="GO:0003700">
    <property type="term" value="F:DNA-binding transcription factor activity"/>
    <property type="evidence" value="ECO:0007669"/>
    <property type="project" value="TreeGrafter"/>
</dbReference>
<comment type="caution">
    <text evidence="6">The sequence shown here is derived from an EMBL/GenBank/DDBJ whole genome shotgun (WGS) entry which is preliminary data.</text>
</comment>
<keyword evidence="1" id="KW-0678">Repressor</keyword>
<dbReference type="InterPro" id="IPR000843">
    <property type="entry name" value="HTH_LacI"/>
</dbReference>
<dbReference type="AlphaFoldDB" id="A0AAJ1VNH5"/>
<accession>A0AAJ1VNH5</accession>
<evidence type="ECO:0000313" key="7">
    <source>
        <dbReference type="Proteomes" id="UP001167919"/>
    </source>
</evidence>
<dbReference type="Pfam" id="PF13377">
    <property type="entry name" value="Peripla_BP_3"/>
    <property type="match status" value="1"/>
</dbReference>
<gene>
    <name evidence="6" type="ORF">EVC35_04235</name>
</gene>
<dbReference type="Gene3D" id="1.10.260.40">
    <property type="entry name" value="lambda repressor-like DNA-binding domains"/>
    <property type="match status" value="1"/>
</dbReference>
<dbReference type="SMART" id="SM00354">
    <property type="entry name" value="HTH_LACI"/>
    <property type="match status" value="1"/>
</dbReference>
<keyword evidence="4" id="KW-0804">Transcription</keyword>
<dbReference type="CDD" id="cd06291">
    <property type="entry name" value="PBP1_Qymf-like"/>
    <property type="match status" value="1"/>
</dbReference>